<reference evidence="4" key="1">
    <citation type="journal article" date="2023" name="Mol. Biol. Evol.">
        <title>Third-Generation Sequencing Reveals the Adaptive Role of the Epigenome in Three Deep-Sea Polychaetes.</title>
        <authorList>
            <person name="Perez M."/>
            <person name="Aroh O."/>
            <person name="Sun Y."/>
            <person name="Lan Y."/>
            <person name="Juniper S.K."/>
            <person name="Young C.R."/>
            <person name="Angers B."/>
            <person name="Qian P.Y."/>
        </authorList>
    </citation>
    <scope>NUCLEOTIDE SEQUENCE</scope>
    <source>
        <strain evidence="4">P08H-3</strain>
    </source>
</reference>
<dbReference type="Gene3D" id="3.40.800.10">
    <property type="entry name" value="Ureohydrolase domain"/>
    <property type="match status" value="1"/>
</dbReference>
<evidence type="ECO:0008006" key="6">
    <source>
        <dbReference type="Google" id="ProtNLM"/>
    </source>
</evidence>
<dbReference type="PANTHER" id="PTHR11358">
    <property type="entry name" value="ARGINASE/AGMATINASE"/>
    <property type="match status" value="1"/>
</dbReference>
<dbReference type="PANTHER" id="PTHR11358:SF26">
    <property type="entry name" value="GUANIDINO ACID HYDROLASE, MITOCHONDRIAL"/>
    <property type="match status" value="1"/>
</dbReference>
<protein>
    <recommendedName>
        <fullName evidence="6">Agmatinase</fullName>
    </recommendedName>
</protein>
<sequence>MLARRVLHSAFLGKLRLFPEALSSVAARRSQTDASRRFNSPLTSDQLPRPAGICSMYRLPIQKDTQGLDVCFVGVPIDAGTSNRPGTRFGPRQIRTESVMVRTFNKETGAQPYQSLQVADVGDIYVTMYDIQRAAREIRASFTKLIANGCKTLAMGGDHFITYPILQAYKEKYGAIGLIHIDAHLDVSEHMNGCDITHGTTFRRAYDEGILDPSKVIQIGMRGSGYTPKDYEWPVSKVSPPYDPTGLTSLTAANLLFEMLCVLPGVKYSDVFV</sequence>
<dbReference type="Proteomes" id="UP001208570">
    <property type="component" value="Unassembled WGS sequence"/>
</dbReference>
<comment type="similarity">
    <text evidence="3">Belongs to the arginase family.</text>
</comment>
<evidence type="ECO:0000256" key="1">
    <source>
        <dbReference type="ARBA" id="ARBA00022723"/>
    </source>
</evidence>
<gene>
    <name evidence="4" type="ORF">LSH36_64g03024</name>
</gene>
<dbReference type="GO" id="GO:0008783">
    <property type="term" value="F:agmatinase activity"/>
    <property type="evidence" value="ECO:0007669"/>
    <property type="project" value="TreeGrafter"/>
</dbReference>
<dbReference type="InterPro" id="IPR023696">
    <property type="entry name" value="Ureohydrolase_dom_sf"/>
</dbReference>
<keyword evidence="2" id="KW-0378">Hydrolase</keyword>
<dbReference type="Pfam" id="PF00491">
    <property type="entry name" value="Arginase"/>
    <property type="match status" value="1"/>
</dbReference>
<dbReference type="GO" id="GO:0046872">
    <property type="term" value="F:metal ion binding"/>
    <property type="evidence" value="ECO:0007669"/>
    <property type="project" value="UniProtKB-KW"/>
</dbReference>
<accession>A0AAD9K3S5</accession>
<evidence type="ECO:0000313" key="4">
    <source>
        <dbReference type="EMBL" id="KAK2164403.1"/>
    </source>
</evidence>
<evidence type="ECO:0000256" key="2">
    <source>
        <dbReference type="ARBA" id="ARBA00022801"/>
    </source>
</evidence>
<name>A0AAD9K3S5_9ANNE</name>
<keyword evidence="5" id="KW-1185">Reference proteome</keyword>
<proteinExistence type="inferred from homology"/>
<dbReference type="EMBL" id="JAODUP010000064">
    <property type="protein sequence ID" value="KAK2164403.1"/>
    <property type="molecule type" value="Genomic_DNA"/>
</dbReference>
<comment type="caution">
    <text evidence="4">The sequence shown here is derived from an EMBL/GenBank/DDBJ whole genome shotgun (WGS) entry which is preliminary data.</text>
</comment>
<evidence type="ECO:0000256" key="3">
    <source>
        <dbReference type="PROSITE-ProRule" id="PRU00742"/>
    </source>
</evidence>
<evidence type="ECO:0000313" key="5">
    <source>
        <dbReference type="Proteomes" id="UP001208570"/>
    </source>
</evidence>
<dbReference type="PROSITE" id="PS51409">
    <property type="entry name" value="ARGINASE_2"/>
    <property type="match status" value="1"/>
</dbReference>
<dbReference type="SUPFAM" id="SSF52768">
    <property type="entry name" value="Arginase/deacetylase"/>
    <property type="match status" value="1"/>
</dbReference>
<organism evidence="4 5">
    <name type="scientific">Paralvinella palmiformis</name>
    <dbReference type="NCBI Taxonomy" id="53620"/>
    <lineage>
        <taxon>Eukaryota</taxon>
        <taxon>Metazoa</taxon>
        <taxon>Spiralia</taxon>
        <taxon>Lophotrochozoa</taxon>
        <taxon>Annelida</taxon>
        <taxon>Polychaeta</taxon>
        <taxon>Sedentaria</taxon>
        <taxon>Canalipalpata</taxon>
        <taxon>Terebellida</taxon>
        <taxon>Terebelliformia</taxon>
        <taxon>Alvinellidae</taxon>
        <taxon>Paralvinella</taxon>
    </lineage>
</organism>
<dbReference type="GO" id="GO:0033389">
    <property type="term" value="P:putrescine biosynthetic process from arginine, via agmatine"/>
    <property type="evidence" value="ECO:0007669"/>
    <property type="project" value="TreeGrafter"/>
</dbReference>
<dbReference type="InterPro" id="IPR006035">
    <property type="entry name" value="Ureohydrolase"/>
</dbReference>
<dbReference type="AlphaFoldDB" id="A0AAD9K3S5"/>
<keyword evidence="1" id="KW-0479">Metal-binding</keyword>